<proteinExistence type="inferred from homology"/>
<protein>
    <recommendedName>
        <fullName evidence="10">Vacuolar protein sorting-associated protein</fullName>
    </recommendedName>
</protein>
<evidence type="ECO:0000256" key="1">
    <source>
        <dbReference type="ARBA" id="ARBA00006545"/>
    </source>
</evidence>
<dbReference type="GO" id="GO:0007005">
    <property type="term" value="P:mitochondrion organization"/>
    <property type="evidence" value="ECO:0007669"/>
    <property type="project" value="TreeGrafter"/>
</dbReference>
<feature type="domain" description="Chorein N-terminal" evidence="5">
    <location>
        <begin position="1"/>
        <end position="1139"/>
    </location>
</feature>
<feature type="compositionally biased region" description="Acidic residues" evidence="4">
    <location>
        <begin position="916"/>
        <end position="925"/>
    </location>
</feature>
<feature type="domain" description="VPS13-like middle region" evidence="6">
    <location>
        <begin position="1523"/>
        <end position="1882"/>
    </location>
</feature>
<feature type="compositionally biased region" description="Low complexity" evidence="4">
    <location>
        <begin position="1729"/>
        <end position="1745"/>
    </location>
</feature>
<feature type="region of interest" description="Disordered" evidence="4">
    <location>
        <begin position="897"/>
        <end position="929"/>
    </location>
</feature>
<dbReference type="InterPro" id="IPR009543">
    <property type="entry name" value="VPS13_VAB"/>
</dbReference>
<dbReference type="GO" id="GO:0006623">
    <property type="term" value="P:protein targeting to vacuole"/>
    <property type="evidence" value="ECO:0007669"/>
    <property type="project" value="TreeGrafter"/>
</dbReference>
<dbReference type="Pfam" id="PF12624">
    <property type="entry name" value="VPS13_N"/>
    <property type="match status" value="1"/>
</dbReference>
<evidence type="ECO:0000256" key="3">
    <source>
        <dbReference type="ARBA" id="ARBA00023055"/>
    </source>
</evidence>
<feature type="domain" description="Vacuolar protein sorting-associated protein 13 VPS13 adaptor binding" evidence="7">
    <location>
        <begin position="1941"/>
        <end position="2148"/>
    </location>
</feature>
<dbReference type="PANTHER" id="PTHR16166">
    <property type="entry name" value="VACUOLAR PROTEIN SORTING-ASSOCIATED PROTEIN VPS13"/>
    <property type="match status" value="1"/>
</dbReference>
<evidence type="ECO:0000256" key="2">
    <source>
        <dbReference type="ARBA" id="ARBA00022448"/>
    </source>
</evidence>
<dbReference type="InterPro" id="IPR056747">
    <property type="entry name" value="VPS13-like_M"/>
</dbReference>
<evidence type="ECO:0000256" key="4">
    <source>
        <dbReference type="SAM" id="MobiDB-lite"/>
    </source>
</evidence>
<dbReference type="GO" id="GO:0045053">
    <property type="term" value="P:protein retention in Golgi apparatus"/>
    <property type="evidence" value="ECO:0007669"/>
    <property type="project" value="TreeGrafter"/>
</dbReference>
<dbReference type="OrthoDB" id="428159at2759"/>
<keyword evidence="3" id="KW-0445">Lipid transport</keyword>
<evidence type="ECO:0000259" key="5">
    <source>
        <dbReference type="Pfam" id="PF12624"/>
    </source>
</evidence>
<dbReference type="GO" id="GO:0006869">
    <property type="term" value="P:lipid transport"/>
    <property type="evidence" value="ECO:0007669"/>
    <property type="project" value="UniProtKB-KW"/>
</dbReference>
<reference evidence="9" key="1">
    <citation type="journal article" date="2018" name="Nat. Microbiol.">
        <title>Leveraging single-cell genomics to expand the fungal tree of life.</title>
        <authorList>
            <person name="Ahrendt S.R."/>
            <person name="Quandt C.A."/>
            <person name="Ciobanu D."/>
            <person name="Clum A."/>
            <person name="Salamov A."/>
            <person name="Andreopoulos B."/>
            <person name="Cheng J.F."/>
            <person name="Woyke T."/>
            <person name="Pelin A."/>
            <person name="Henrissat B."/>
            <person name="Reynolds N.K."/>
            <person name="Benny G.L."/>
            <person name="Smith M.E."/>
            <person name="James T.Y."/>
            <person name="Grigoriev I.V."/>
        </authorList>
    </citation>
    <scope>NUCLEOTIDE SEQUENCE [LARGE SCALE GENOMIC DNA]</scope>
    <source>
        <strain evidence="9">Benny S71-1</strain>
    </source>
</reference>
<dbReference type="InterPro" id="IPR026854">
    <property type="entry name" value="VPS13_N"/>
</dbReference>
<keyword evidence="2" id="KW-0813">Transport</keyword>
<evidence type="ECO:0000313" key="8">
    <source>
        <dbReference type="EMBL" id="RKP26494.1"/>
    </source>
</evidence>
<feature type="domain" description="Vacuolar protein sorting-associated protein 13 VPS13 adaptor binding" evidence="7">
    <location>
        <begin position="2176"/>
        <end position="2295"/>
    </location>
</feature>
<name>A0A4P9Z1Z8_9FUNG</name>
<evidence type="ECO:0000313" key="9">
    <source>
        <dbReference type="Proteomes" id="UP000278143"/>
    </source>
</evidence>
<dbReference type="Proteomes" id="UP000278143">
    <property type="component" value="Unassembled WGS sequence"/>
</dbReference>
<feature type="compositionally biased region" description="Polar residues" evidence="4">
    <location>
        <begin position="1434"/>
        <end position="1449"/>
    </location>
</feature>
<feature type="region of interest" description="Disordered" evidence="4">
    <location>
        <begin position="1092"/>
        <end position="1135"/>
    </location>
</feature>
<evidence type="ECO:0000259" key="7">
    <source>
        <dbReference type="Pfam" id="PF25036"/>
    </source>
</evidence>
<keyword evidence="9" id="KW-1185">Reference proteome</keyword>
<accession>A0A4P9Z1Z8</accession>
<evidence type="ECO:0000259" key="6">
    <source>
        <dbReference type="Pfam" id="PF25033"/>
    </source>
</evidence>
<sequence length="2296" mass="257444">MFESLVANVLNKFLGDFVDNLEQKQLNIGIWSVKTVANTAAGDVTLNNLRLKKEALDRFNLPVDIKEGYLGSLVLKIPWSNLKGQPVQVIVKDVYLLATPHVSTTYNEEEETKKAFQQKMSRLETAEMLQPKASTQSQEESLKSGSFTTQLVTKIVDNLQIEISNIHIRYEDAVSHPGHMFALGITLHKLSAQSTDANWNVTFIEHTADTIHKLCKLECLAVYFNTETHSLAGQKDPIATFTSLIATDRNVQHQHQYILKPVSGIGQVTLSKSFSVDKPKTKATLLFNELAFVLDDEQYRDTLLCLNYYHFSIRQQQYRKYRPPADTTAKTHPREWLQFAGNCILSEIHERRRKWTWDYFARRRDERKAYVRLFMDSQLEPQWFPGSDDAAELAELERELSYEDIRFYRSIARAKLRKEKAYQDRVKQQQLQQQQQQQQQHRGGWLSSWWYGKEGAQPAQAAPEPVLSEQEMKALYDTIDFDEQASLFDVPKECILLALETVLQRGSLTLRYSPRSGDSDLIAVMFDMFMARVSQRPENLTASMELNDFHIRDDATPNTLYPLLAKVQDVARKAAALEGAIEAPKITTLTEEDPAALNEYLASARKIEPFLYVNYEHKPLDERADNAIQLRMRNIEFIYSRVAFTTLEAFFRPPTTALESINALIEAAGDTFEEFKEKTLAGFEHALDEHKTMDVRVDIDAPIFILPECCTDPNCNVVVIDSGRIKVASDLAGKQRKDEVQAMRGHRVTPEELQRLELLMYDRFNVDFSSVQASCDCHVVVGQSVERCLEVVRTADSDDVRHVLNRVNMSFVLETSILPDAFDMPAIKVSGQLPLLQINFSDRKYRTLMNILNLVSPPDEPDPTYEAYPYLNRRSPNLDRVFSLGLRRELLLESSNDDSASDTVVSSGRPGTDHISDDDDDDDVTFYDAEDRPATNIRKAIRYANKTQIKLTFSAKDVVANIRRSDPAEPMREVDLAVMKLQQFDLLFTKRPFEMNVDVTLCSIAINDMMTQSGTPIRMLSCGLDPRENNERDLALKANFTRVLSKSPDYMHKYEGIDQTLLVTLSRLNVRVETKSVLTLQDFLLVTFTDTDKSDGGKPARQSIAAPHDDSAASPTTATATTTTTATSTAKRQAATPKTKIVADMSAVSLVFADPHRSLAVALLEDMHAGLLLANDTIRLGARLGNFTVMNDKGDAKLLEIVGRELVDLRYETFNADQRDYPGYDASVYLHTGSLKFTFLDEVVRDLVVFANQFTQMQSLYDKARMAAVESAAQLQEQTKHIRLDVTVLSPILVLPLQGPSELIRAHLGEISLQNEFQMDPLGPAGSQLDHMKIRIRSIFVESIFDVQQAKPQQLQMIEDVHISLDLTHAKHISGLDRPELLVMADVSNVNIKLTQRQYKEALGLVQRVTSIFSNDAREGAAIESAPPMLRASPTLTEEQQSRASTTTTDIVRGHAATEGQVWSRLDGKLSVGQVRLELFVGDGSAFASLEESSLSYFSLNSIELKFCLDTRDALEAELQLASFTVADSRVILVLDYLFALRDFALSGLGALEAPNRESGSNRPASTTHAAATAAAPPPSESPLHFRVNVVDTEIVLLADPENTASEAIVLSASQLTLARQNVLTLAVDYVGMVLCNMNNRASTSLRLIDEFNMLFSLNAQRAPTGEESTIIDITVDPLVVRASYRDISVMMGVANKASELAAKAAVPFEPPELLTVGSPTSGEVMQRSASEGQQAARGSGAASPSTVANALDLPGKAATVDGKRRVHILAREQLSLKMLGVQFALIGDVTEAAILDLHVSTFTLTVDDWSSEMKMAVALPFHANFFNLKNSHWEPVIEPWQLQMNMTRPAGSGAMTVNLSASDRLEFNASQELIRTMLRMAEDWQSTDTPITSREEYVPYLIRNHTGYNMHVWTELYERNDETVIKQLANDEEIPWNFDDWRTRREHMKVTSSFLGIQLEGGGWESVREIGVDREGTTHYRLRPDMEGVAHQIICEIKTYNTVKTVTFRSSYRVHNTTGVPVEVALMDNRGQIVGLIHNITPGNYFAVPIVDGYHHRLCIRPNRSFNYRWCTHPLSWRDFTTNKPPTIAVCPSSDPEQPPYHFALFGEYDSKNLETRSYPIMTLKIGTPFELENLLPYDVKCRLIDNLFGEELGESIPPRADGPYAPTEHRDRRYGEIPDSGGAFRISIYSPYVMINKTGLEMTFKTKSLLQSAQLAAGQGGVHRREGQAVRPLMFSYPKDEPRNRALVKIAGADWSSSLSFEAVGVTSELILNCTNGDECAHIGVEVKEGEGRQ</sequence>
<evidence type="ECO:0008006" key="10">
    <source>
        <dbReference type="Google" id="ProtNLM"/>
    </source>
</evidence>
<dbReference type="GO" id="GO:0045324">
    <property type="term" value="P:late endosome to vacuole transport"/>
    <property type="evidence" value="ECO:0007669"/>
    <property type="project" value="TreeGrafter"/>
</dbReference>
<organism evidence="8 9">
    <name type="scientific">Syncephalis pseudoplumigaleata</name>
    <dbReference type="NCBI Taxonomy" id="1712513"/>
    <lineage>
        <taxon>Eukaryota</taxon>
        <taxon>Fungi</taxon>
        <taxon>Fungi incertae sedis</taxon>
        <taxon>Zoopagomycota</taxon>
        <taxon>Zoopagomycotina</taxon>
        <taxon>Zoopagomycetes</taxon>
        <taxon>Zoopagales</taxon>
        <taxon>Piptocephalidaceae</taxon>
        <taxon>Syncephalis</taxon>
    </lineage>
</organism>
<feature type="region of interest" description="Disordered" evidence="4">
    <location>
        <begin position="1555"/>
        <end position="1581"/>
    </location>
</feature>
<feature type="compositionally biased region" description="Low complexity" evidence="4">
    <location>
        <begin position="1564"/>
        <end position="1575"/>
    </location>
</feature>
<dbReference type="Pfam" id="PF25036">
    <property type="entry name" value="VPS13_VAB"/>
    <property type="match status" value="2"/>
</dbReference>
<feature type="region of interest" description="Disordered" evidence="4">
    <location>
        <begin position="1717"/>
        <end position="1745"/>
    </location>
</feature>
<dbReference type="Pfam" id="PF25033">
    <property type="entry name" value="VPS13_M"/>
    <property type="match status" value="1"/>
</dbReference>
<dbReference type="InterPro" id="IPR026847">
    <property type="entry name" value="VPS13"/>
</dbReference>
<comment type="similarity">
    <text evidence="1">Belongs to the VPS13 family.</text>
</comment>
<gene>
    <name evidence="8" type="ORF">SYNPS1DRAFT_27818</name>
</gene>
<feature type="compositionally biased region" description="Low complexity" evidence="4">
    <location>
        <begin position="1112"/>
        <end position="1135"/>
    </location>
</feature>
<dbReference type="EMBL" id="KZ989410">
    <property type="protein sequence ID" value="RKP26494.1"/>
    <property type="molecule type" value="Genomic_DNA"/>
</dbReference>
<feature type="region of interest" description="Disordered" evidence="4">
    <location>
        <begin position="1423"/>
        <end position="1449"/>
    </location>
</feature>
<dbReference type="PANTHER" id="PTHR16166:SF93">
    <property type="entry name" value="INTERMEMBRANE LIPID TRANSFER PROTEIN VPS13"/>
    <property type="match status" value="1"/>
</dbReference>